<dbReference type="RefSeq" id="WP_256118624.1">
    <property type="nucleotide sequence ID" value="NZ_WHSB02000006.1"/>
</dbReference>
<reference evidence="1" key="1">
    <citation type="submission" date="2021-07" db="EMBL/GenBank/DDBJ databases">
        <title>Shinella sp. nov., a novel member of the genus Shinella from water.</title>
        <authorList>
            <person name="Deng Y."/>
        </authorList>
    </citation>
    <scope>NUCLEOTIDE SEQUENCE</scope>
    <source>
        <strain evidence="1">CPCC 100929</strain>
    </source>
</reference>
<evidence type="ECO:0000313" key="2">
    <source>
        <dbReference type="Proteomes" id="UP000996601"/>
    </source>
</evidence>
<gene>
    <name evidence="1" type="ORF">GB927_018235</name>
</gene>
<protein>
    <recommendedName>
        <fullName evidence="3">HEAT repeat domain-containing protein</fullName>
    </recommendedName>
</protein>
<evidence type="ECO:0008006" key="3">
    <source>
        <dbReference type="Google" id="ProtNLM"/>
    </source>
</evidence>
<evidence type="ECO:0000313" key="1">
    <source>
        <dbReference type="EMBL" id="MCQ4631996.1"/>
    </source>
</evidence>
<accession>A0ABT1R9Z4</accession>
<dbReference type="EMBL" id="WHSB02000006">
    <property type="protein sequence ID" value="MCQ4631996.1"/>
    <property type="molecule type" value="Genomic_DNA"/>
</dbReference>
<comment type="caution">
    <text evidence="1">The sequence shown here is derived from an EMBL/GenBank/DDBJ whole genome shotgun (WGS) entry which is preliminary data.</text>
</comment>
<sequence length="353" mass="38207">MQKNTWRKGSTAGVPAGLAIRLDGAILALRAGSLDAGTLDTLLADLDPISPEAAQQVARLCTASFRYGLPSDPAPTLLTRLLALRKSAPDTPRQTVSPGGAAWLRLCHPDGFVRETALQALDDAPRTAFRLALLLLRVNDWVPEVAAAGRAAFERLAPAIPLSAAQRIAPMIANHYVKRRGRIDLAAPVIALLTRDETWPALLCWLTTSTDEAVAPVMRLLLLSDRLDAALPRLLTARHYLVRALAARTLMSGQAEVVVGRTQKIEAGYSGRHASSVPKLVTRPIGIATDVEGTLRQVAQDRATAVRKIAADGLIAHRDRLDNLDGLLALFDKEPNAAIRERVDFIRRRRACL</sequence>
<dbReference type="Proteomes" id="UP000996601">
    <property type="component" value="Unassembled WGS sequence"/>
</dbReference>
<keyword evidence="2" id="KW-1185">Reference proteome</keyword>
<name>A0ABT1R9Z4_9HYPH</name>
<proteinExistence type="predicted"/>
<organism evidence="1 2">
    <name type="scientific">Shinella lacus</name>
    <dbReference type="NCBI Taxonomy" id="2654216"/>
    <lineage>
        <taxon>Bacteria</taxon>
        <taxon>Pseudomonadati</taxon>
        <taxon>Pseudomonadota</taxon>
        <taxon>Alphaproteobacteria</taxon>
        <taxon>Hyphomicrobiales</taxon>
        <taxon>Rhizobiaceae</taxon>
        <taxon>Shinella</taxon>
    </lineage>
</organism>